<keyword evidence="2" id="KW-0812">Transmembrane</keyword>
<name>A0A2N9DU94_9LACO</name>
<evidence type="ECO:0000313" key="5">
    <source>
        <dbReference type="Proteomes" id="UP000238739"/>
    </source>
</evidence>
<keyword evidence="2" id="KW-0472">Membrane</keyword>
<feature type="domain" description="WxL" evidence="3">
    <location>
        <begin position="952"/>
        <end position="1130"/>
    </location>
</feature>
<sequence>MNGVASLKKLLKIGMVIMIVLPMVLTVMMTINRPASVTAVDNTVSQSAINLAKEAISNSTPTEESSSVLQQGTSSHLTSQQPVEATTEMARQPLTTSSIAPKKVAPVPVARQAKATTTIGTVVWYIDTTGTLHLSKGTLPNTIGQSAPWNKPALIGQIKKVSIDGVVNGKDMSNLFSYLTSLESIQGLSNLKGATNLTSLFFEDQKLKSVDATNLDFSKVTSVKDMFLGCYVLETVGDTANWNLSQLKDMSNFFGDCYVLNTLNTTNWNVSQVTTMESTFSGCTVLTKLDVSNWNVGRVKNLSQTFDSVGGDLWLDGRSIVLDVSRWDTSQVTDMTGTFSRVTSTKVLDVSHWDTHNVTKMPGMFMSVWAVTELAVADWDVSKVADMNGMFMWTTDLKKMDVTKWNTGNVTNMMYMFSESGLPELEAPDWDTSKVTDMSYMFDGNNGNNGNNEGHTGKMISANLANWDTSKVTTMKDMFHYCYVLQHLKLGSKFRFVQTSGSPNLPEPSTTAPYYGVWQQHDAAGNQIGNTYSSAVMMTQYDGVKLPIGDYYWAKALPPTMTKLVRNVTVDGVNAPFKTETTAAKGDVLQYQVDISQPAGQMLQVGAVLQDVLDSHLQLDTNTVTGQKSPVQIGYANAGSDFKDYQAVTLDANGQFKIGQTMAVDQKARVLIQTTIKDDSIPQIDNLFKLVSGNYGAGTTSKPAIIHVKKPLVLTKSVKNETTKTDWAAKQDVSPNDQVGFQLDYQNTTGATSNQITVSDPLKNDELTYKPNSLVVTYQDGSSETISAAAEAQFVKTGVLTLSKSLENYETVTVTFSALVNPLVTAGTILHNSATISADNVTKAVTSNTVDMTVVKTEHQLTIRYVDLDEDLSQPTSAPTQIATPVSDKGLTGKPLSSILPGQKVAPKVIDGYTIYSVTEDADLTTANWNGAYQDDPIFGEQDRVITYGYKKAMLTINAPNSWRFGNYDTKQKEQTYYLENNQGTPQAVTVTDDFGVQNWKLQLSQEHQFKDDRQHELTGAEWQFRNGNVQTLANTDAGAVTTNTADFTMAPGQSTTLMTMAKSGKFQTDNPDTSTSGDPYTQVGQGSWQYRFGTKASADYSIGLKVPATTKRYVGQYRTQLTWSLEVAP</sequence>
<dbReference type="Pfam" id="PF03382">
    <property type="entry name" value="DUF285"/>
    <property type="match status" value="2"/>
</dbReference>
<dbReference type="Proteomes" id="UP000238739">
    <property type="component" value="Unassembled WGS sequence"/>
</dbReference>
<dbReference type="Gene3D" id="3.80.10.10">
    <property type="entry name" value="Ribonuclease Inhibitor"/>
    <property type="match status" value="2"/>
</dbReference>
<feature type="transmembrane region" description="Helical" evidence="2">
    <location>
        <begin position="12"/>
        <end position="31"/>
    </location>
</feature>
<dbReference type="SUPFAM" id="SSF52058">
    <property type="entry name" value="L domain-like"/>
    <property type="match status" value="1"/>
</dbReference>
<dbReference type="NCBIfam" id="TIGR02167">
    <property type="entry name" value="Liste_lipo_26"/>
    <property type="match status" value="8"/>
</dbReference>
<accession>A0A2N9DU94</accession>
<dbReference type="EMBL" id="OGVC01000009">
    <property type="protein sequence ID" value="SPC37603.1"/>
    <property type="molecule type" value="Genomic_DNA"/>
</dbReference>
<dbReference type="InterPro" id="IPR027994">
    <property type="entry name" value="WxL_dom"/>
</dbReference>
<dbReference type="Pfam" id="PF13731">
    <property type="entry name" value="WxL"/>
    <property type="match status" value="1"/>
</dbReference>
<evidence type="ECO:0000256" key="1">
    <source>
        <dbReference type="SAM" id="MobiDB-lite"/>
    </source>
</evidence>
<keyword evidence="2" id="KW-1133">Transmembrane helix</keyword>
<gene>
    <name evidence="4" type="ORF">LFUMFP_170069</name>
</gene>
<organism evidence="4 5">
    <name type="scientific">Latilactobacillus fuchuensis</name>
    <dbReference type="NCBI Taxonomy" id="164393"/>
    <lineage>
        <taxon>Bacteria</taxon>
        <taxon>Bacillati</taxon>
        <taxon>Bacillota</taxon>
        <taxon>Bacilli</taxon>
        <taxon>Lactobacillales</taxon>
        <taxon>Lactobacillaceae</taxon>
        <taxon>Latilactobacillus</taxon>
    </lineage>
</organism>
<evidence type="ECO:0000313" key="4">
    <source>
        <dbReference type="EMBL" id="SPC37603.1"/>
    </source>
</evidence>
<protein>
    <submittedName>
        <fullName evidence="4">Cell surface protein</fullName>
    </submittedName>
</protein>
<comment type="caution">
    <text evidence="4">The sequence shown here is derived from an EMBL/GenBank/DDBJ whole genome shotgun (WGS) entry which is preliminary data.</text>
</comment>
<reference evidence="4" key="1">
    <citation type="submission" date="2018-01" db="EMBL/GenBank/DDBJ databases">
        <authorList>
            <person name="Chaillou S."/>
        </authorList>
    </citation>
    <scope>NUCLEOTIDE SEQUENCE [LARGE SCALE GENOMIC DNA]</scope>
    <source>
        <strain evidence="4">MFPC41A2801</strain>
    </source>
</reference>
<dbReference type="InterPro" id="IPR005046">
    <property type="entry name" value="DUF285"/>
</dbReference>
<dbReference type="InterPro" id="IPR032675">
    <property type="entry name" value="LRR_dom_sf"/>
</dbReference>
<feature type="compositionally biased region" description="Polar residues" evidence="1">
    <location>
        <begin position="56"/>
        <end position="84"/>
    </location>
</feature>
<keyword evidence="5" id="KW-1185">Reference proteome</keyword>
<proteinExistence type="predicted"/>
<dbReference type="InterPro" id="IPR011889">
    <property type="entry name" value="Liste_lipo_26"/>
</dbReference>
<dbReference type="Gene3D" id="2.60.40.740">
    <property type="match status" value="1"/>
</dbReference>
<dbReference type="AlphaFoldDB" id="A0A2N9DU94"/>
<evidence type="ECO:0000259" key="3">
    <source>
        <dbReference type="Pfam" id="PF13731"/>
    </source>
</evidence>
<feature type="region of interest" description="Disordered" evidence="1">
    <location>
        <begin position="56"/>
        <end position="85"/>
    </location>
</feature>
<evidence type="ECO:0000256" key="2">
    <source>
        <dbReference type="SAM" id="Phobius"/>
    </source>
</evidence>